<comment type="similarity">
    <text evidence="4">Belongs to the cyclic nucleotide phosphodiesterase class-III family.</text>
</comment>
<feature type="domain" description="Calcineurin-like phosphoesterase" evidence="6">
    <location>
        <begin position="5"/>
        <end position="228"/>
    </location>
</feature>
<evidence type="ECO:0000256" key="4">
    <source>
        <dbReference type="ARBA" id="ARBA00025742"/>
    </source>
</evidence>
<dbReference type="InterPro" id="IPR004843">
    <property type="entry name" value="Calcineurin-like_PHP"/>
</dbReference>
<dbReference type="PIRSF" id="PIRSF035427">
    <property type="entry name" value="All2852"/>
    <property type="match status" value="1"/>
</dbReference>
<reference evidence="7 8" key="1">
    <citation type="journal article" date="2015" name="Genome Announc.">
        <title>Draft Genome Sequence of Filamentous Marine Cyanobacterium Lyngbya confervoides Strain BDU141951.</title>
        <authorList>
            <person name="Chandrababunaidu M.M."/>
            <person name="Sen D."/>
            <person name="Tripathy S."/>
        </authorList>
    </citation>
    <scope>NUCLEOTIDE SEQUENCE [LARGE SCALE GENOMIC DNA]</scope>
    <source>
        <strain evidence="7 8">BDU141951</strain>
    </source>
</reference>
<dbReference type="GO" id="GO:0016787">
    <property type="term" value="F:hydrolase activity"/>
    <property type="evidence" value="ECO:0007669"/>
    <property type="project" value="UniProtKB-KW"/>
</dbReference>
<evidence type="ECO:0000313" key="7">
    <source>
        <dbReference type="EMBL" id="MCM1983687.1"/>
    </source>
</evidence>
<evidence type="ECO:0000256" key="2">
    <source>
        <dbReference type="ARBA" id="ARBA00022801"/>
    </source>
</evidence>
<accession>A0ABD4T4Q1</accession>
<dbReference type="GO" id="GO:0046872">
    <property type="term" value="F:metal ion binding"/>
    <property type="evidence" value="ECO:0007669"/>
    <property type="project" value="UniProtKB-KW"/>
</dbReference>
<evidence type="ECO:0000256" key="3">
    <source>
        <dbReference type="ARBA" id="ARBA00023004"/>
    </source>
</evidence>
<organism evidence="7 8">
    <name type="scientific">Lyngbya confervoides BDU141951</name>
    <dbReference type="NCBI Taxonomy" id="1574623"/>
    <lineage>
        <taxon>Bacteria</taxon>
        <taxon>Bacillati</taxon>
        <taxon>Cyanobacteriota</taxon>
        <taxon>Cyanophyceae</taxon>
        <taxon>Oscillatoriophycideae</taxon>
        <taxon>Oscillatoriales</taxon>
        <taxon>Microcoleaceae</taxon>
        <taxon>Lyngbya</taxon>
    </lineage>
</organism>
<keyword evidence="2" id="KW-0378">Hydrolase</keyword>
<dbReference type="EMBL" id="JTHE03000071">
    <property type="protein sequence ID" value="MCM1983687.1"/>
    <property type="molecule type" value="Genomic_DNA"/>
</dbReference>
<comment type="caution">
    <text evidence="7">The sequence shown here is derived from an EMBL/GenBank/DDBJ whole genome shotgun (WGS) entry which is preliminary data.</text>
</comment>
<dbReference type="PANTHER" id="PTHR42988">
    <property type="entry name" value="PHOSPHOHYDROLASE"/>
    <property type="match status" value="1"/>
</dbReference>
<evidence type="ECO:0000313" key="8">
    <source>
        <dbReference type="Proteomes" id="UP000031561"/>
    </source>
</evidence>
<proteinExistence type="inferred from homology"/>
<name>A0ABD4T4Q1_9CYAN</name>
<evidence type="ECO:0000259" key="6">
    <source>
        <dbReference type="Pfam" id="PF00149"/>
    </source>
</evidence>
<sequence>MGLDLRFAILSDLHIGLPHTLHDHPTRFHLVEWSIPALETVLDRLAGCPLDFLLLPGDLTQHGELENHQWLAHRLGQLPYPVFVIPGNHDIPVPEADGTAIAPATFAQIYRDFGYHHASEQPNSPALYYSQSPVPGLRLIGLNSNQFNRAGRQVGALDLQQLRWLEALLPSCRDEFVLVMVHHNVLEHFPAQRVHPIGRRYMLKNSDPLLRLLRRHGVQVVLTGHLHVQDITSQNGIFDITTGSLVSFPHPYRLAHFYHNHRGDMIGNIESFRVESLAECPDLQTYSRQWMGDRSEYFMMRMLTESPLNFSEQEAKRYAPQLRDFWATIADGDPTFDTPEFPPVLQRYLQTYEAHQRQPGEPLTQDNDTVLQLQG</sequence>
<dbReference type="Proteomes" id="UP000031561">
    <property type="component" value="Unassembled WGS sequence"/>
</dbReference>
<keyword evidence="8" id="KW-1185">Reference proteome</keyword>
<keyword evidence="3" id="KW-0408">Iron</keyword>
<keyword evidence="1" id="KW-0479">Metal-binding</keyword>
<feature type="region of interest" description="Disordered" evidence="5">
    <location>
        <begin position="355"/>
        <end position="375"/>
    </location>
</feature>
<feature type="compositionally biased region" description="Polar residues" evidence="5">
    <location>
        <begin position="364"/>
        <end position="375"/>
    </location>
</feature>
<dbReference type="PANTHER" id="PTHR42988:SF2">
    <property type="entry name" value="CYCLIC NUCLEOTIDE PHOSPHODIESTERASE CBUA0032-RELATED"/>
    <property type="match status" value="1"/>
</dbReference>
<dbReference type="Gene3D" id="3.60.21.10">
    <property type="match status" value="1"/>
</dbReference>
<dbReference type="SUPFAM" id="SSF56300">
    <property type="entry name" value="Metallo-dependent phosphatases"/>
    <property type="match status" value="1"/>
</dbReference>
<dbReference type="InterPro" id="IPR050884">
    <property type="entry name" value="CNP_phosphodiesterase-III"/>
</dbReference>
<dbReference type="Pfam" id="PF00149">
    <property type="entry name" value="Metallophos"/>
    <property type="match status" value="1"/>
</dbReference>
<gene>
    <name evidence="7" type="ORF">QQ91_0012750</name>
</gene>
<dbReference type="AlphaFoldDB" id="A0ABD4T4Q1"/>
<dbReference type="InterPro" id="IPR011239">
    <property type="entry name" value="Pesterase_cyn"/>
</dbReference>
<protein>
    <submittedName>
        <fullName evidence="7">Metallophosphoesterase</fullName>
    </submittedName>
</protein>
<dbReference type="InterPro" id="IPR029052">
    <property type="entry name" value="Metallo-depent_PP-like"/>
</dbReference>
<dbReference type="RefSeq" id="WP_166282621.1">
    <property type="nucleotide sequence ID" value="NZ_JTHE03000071.1"/>
</dbReference>
<evidence type="ECO:0000256" key="1">
    <source>
        <dbReference type="ARBA" id="ARBA00022723"/>
    </source>
</evidence>
<evidence type="ECO:0000256" key="5">
    <source>
        <dbReference type="SAM" id="MobiDB-lite"/>
    </source>
</evidence>